<accession>A0AAV7QSC3</accession>
<dbReference type="AlphaFoldDB" id="A0AAV7QSC3"/>
<reference evidence="2" key="1">
    <citation type="journal article" date="2022" name="bioRxiv">
        <title>Sequencing and chromosome-scale assembly of the giantPleurodeles waltlgenome.</title>
        <authorList>
            <person name="Brown T."/>
            <person name="Elewa A."/>
            <person name="Iarovenko S."/>
            <person name="Subramanian E."/>
            <person name="Araus A.J."/>
            <person name="Petzold A."/>
            <person name="Susuki M."/>
            <person name="Suzuki K.-i.T."/>
            <person name="Hayashi T."/>
            <person name="Toyoda A."/>
            <person name="Oliveira C."/>
            <person name="Osipova E."/>
            <person name="Leigh N.D."/>
            <person name="Simon A."/>
            <person name="Yun M.H."/>
        </authorList>
    </citation>
    <scope>NUCLEOTIDE SEQUENCE</scope>
    <source>
        <strain evidence="2">20211129_DDA</strain>
        <tissue evidence="2">Liver</tissue>
    </source>
</reference>
<dbReference type="Proteomes" id="UP001066276">
    <property type="component" value="Chromosome 6"/>
</dbReference>
<keyword evidence="3" id="KW-1185">Reference proteome</keyword>
<evidence type="ECO:0000313" key="3">
    <source>
        <dbReference type="Proteomes" id="UP001066276"/>
    </source>
</evidence>
<organism evidence="2 3">
    <name type="scientific">Pleurodeles waltl</name>
    <name type="common">Iberian ribbed newt</name>
    <dbReference type="NCBI Taxonomy" id="8319"/>
    <lineage>
        <taxon>Eukaryota</taxon>
        <taxon>Metazoa</taxon>
        <taxon>Chordata</taxon>
        <taxon>Craniata</taxon>
        <taxon>Vertebrata</taxon>
        <taxon>Euteleostomi</taxon>
        <taxon>Amphibia</taxon>
        <taxon>Batrachia</taxon>
        <taxon>Caudata</taxon>
        <taxon>Salamandroidea</taxon>
        <taxon>Salamandridae</taxon>
        <taxon>Pleurodelinae</taxon>
        <taxon>Pleurodeles</taxon>
    </lineage>
</organism>
<feature type="region of interest" description="Disordered" evidence="1">
    <location>
        <begin position="1"/>
        <end position="41"/>
    </location>
</feature>
<gene>
    <name evidence="2" type="ORF">NDU88_008277</name>
</gene>
<evidence type="ECO:0000313" key="2">
    <source>
        <dbReference type="EMBL" id="KAJ1141949.1"/>
    </source>
</evidence>
<name>A0AAV7QSC3_PLEWA</name>
<protein>
    <submittedName>
        <fullName evidence="2">Uncharacterized protein</fullName>
    </submittedName>
</protein>
<evidence type="ECO:0000256" key="1">
    <source>
        <dbReference type="SAM" id="MobiDB-lite"/>
    </source>
</evidence>
<dbReference type="EMBL" id="JANPWB010000010">
    <property type="protein sequence ID" value="KAJ1141949.1"/>
    <property type="molecule type" value="Genomic_DNA"/>
</dbReference>
<comment type="caution">
    <text evidence="2">The sequence shown here is derived from an EMBL/GenBank/DDBJ whole genome shotgun (WGS) entry which is preliminary data.</text>
</comment>
<sequence>MSRQGRQGRCPLRLPAPTRGTRGSRHAGKPVYPGGGNPEATWATQECQAVDQQDRNPVGLLVGPGPGPGTQR</sequence>
<proteinExistence type="predicted"/>